<feature type="transmembrane region" description="Helical" evidence="1">
    <location>
        <begin position="188"/>
        <end position="206"/>
    </location>
</feature>
<keyword evidence="1" id="KW-0472">Membrane</keyword>
<dbReference type="CDD" id="cd01949">
    <property type="entry name" value="GGDEF"/>
    <property type="match status" value="1"/>
</dbReference>
<feature type="domain" description="GGDEF" evidence="4">
    <location>
        <begin position="392"/>
        <end position="527"/>
    </location>
</feature>
<protein>
    <submittedName>
        <fullName evidence="5">EAL domain-containing protein</fullName>
    </submittedName>
</protein>
<proteinExistence type="predicted"/>
<feature type="domain" description="PAC" evidence="2">
    <location>
        <begin position="307"/>
        <end position="360"/>
    </location>
</feature>
<dbReference type="SMART" id="SM00267">
    <property type="entry name" value="GGDEF"/>
    <property type="match status" value="1"/>
</dbReference>
<dbReference type="Gene3D" id="3.30.450.20">
    <property type="entry name" value="PAS domain"/>
    <property type="match status" value="1"/>
</dbReference>
<dbReference type="CDD" id="cd01948">
    <property type="entry name" value="EAL"/>
    <property type="match status" value="1"/>
</dbReference>
<dbReference type="NCBIfam" id="TIGR00254">
    <property type="entry name" value="GGDEF"/>
    <property type="match status" value="1"/>
</dbReference>
<dbReference type="Pfam" id="PF00563">
    <property type="entry name" value="EAL"/>
    <property type="match status" value="1"/>
</dbReference>
<dbReference type="InterPro" id="IPR001633">
    <property type="entry name" value="EAL_dom"/>
</dbReference>
<gene>
    <name evidence="5" type="ORF">FQ775_04475</name>
</gene>
<dbReference type="Proteomes" id="UP000321389">
    <property type="component" value="Chromosome"/>
</dbReference>
<feature type="transmembrane region" description="Helical" evidence="1">
    <location>
        <begin position="75"/>
        <end position="98"/>
    </location>
</feature>
<dbReference type="InterPro" id="IPR035919">
    <property type="entry name" value="EAL_sf"/>
</dbReference>
<dbReference type="EMBL" id="CP042301">
    <property type="protein sequence ID" value="QDY99688.1"/>
    <property type="molecule type" value="Genomic_DNA"/>
</dbReference>
<dbReference type="PANTHER" id="PTHR44757:SF2">
    <property type="entry name" value="BIOFILM ARCHITECTURE MAINTENANCE PROTEIN MBAA"/>
    <property type="match status" value="1"/>
</dbReference>
<feature type="domain" description="EAL" evidence="3">
    <location>
        <begin position="536"/>
        <end position="786"/>
    </location>
</feature>
<dbReference type="Pfam" id="PF00990">
    <property type="entry name" value="GGDEF"/>
    <property type="match status" value="1"/>
</dbReference>
<dbReference type="AlphaFoldDB" id="A0A5B8KVT6"/>
<dbReference type="Gene3D" id="3.30.70.270">
    <property type="match status" value="1"/>
</dbReference>
<dbReference type="CDD" id="cd00130">
    <property type="entry name" value="PAS"/>
    <property type="match status" value="1"/>
</dbReference>
<keyword evidence="6" id="KW-1185">Reference proteome</keyword>
<dbReference type="RefSeq" id="WP_146298342.1">
    <property type="nucleotide sequence ID" value="NZ_CP042301.2"/>
</dbReference>
<evidence type="ECO:0000313" key="5">
    <source>
        <dbReference type="EMBL" id="QDY99688.1"/>
    </source>
</evidence>
<dbReference type="PROSITE" id="PS50887">
    <property type="entry name" value="GGDEF"/>
    <property type="match status" value="1"/>
</dbReference>
<feature type="transmembrane region" description="Helical" evidence="1">
    <location>
        <begin position="143"/>
        <end position="176"/>
    </location>
</feature>
<dbReference type="SUPFAM" id="SSF55073">
    <property type="entry name" value="Nucleotide cyclase"/>
    <property type="match status" value="1"/>
</dbReference>
<dbReference type="InterPro" id="IPR000014">
    <property type="entry name" value="PAS"/>
</dbReference>
<evidence type="ECO:0000313" key="6">
    <source>
        <dbReference type="Proteomes" id="UP000321389"/>
    </source>
</evidence>
<dbReference type="PROSITE" id="PS50883">
    <property type="entry name" value="EAL"/>
    <property type="match status" value="1"/>
</dbReference>
<sequence length="798" mass="87453">MPSVWKMAARPARSLERSFTRLLGLRPMTAGQRTLFKIDQVEALNKLRLVALVAIFLGALIVFKTLAAAGHEASATAWFAVVLAMVVVDILSGPGLAMQRPSREEVRAQYWRSVAAYFAFGLLWGALPLLFYQEASEDVRRVILVAITAYLASSAFFLAALPLAFIAFSTPIVVFFAATLIRSGVAAHAFELQLLCIYVLAFPIALRQYAVSFAERSLALAKVGEQKQLISLLLNDFEANSSDWLWQCDSRLRLLRVSDHFAQRFGMALGELDGRRFDHLLADLKSPAPCPGDRREDVLVHLQRGEPFRDCPILLVIDGEEHWWSMTGTPTYDRAGRFDGFRGMGRDIGSEKARERELEYLAHHDTLTGVGNRARFNHELARARGLTEAGGRRFALVLFDLDDFKAINDTAGHSVGDQVLRTTSRRIAGFLPRDSFLSRIGGDEFAAIIEIKEDFDPARLRDIVGKVVHEVARPLALQSGSYKVGVSAGIAIMPDDGQEPEQLMQLADIALYCAKAGGKDQVKLASSEDGAAFALRKQLELDLWNAVEKEEMFLEYQPVASARTGEPFLFEALVRWRHPRLGVIPPADFIDLAEQSGSIVGIGGWALAAACREAAGWPAELRIAVNISPRQLEAGDFPAWVAAVLEETGLAPGRLEVEITESAYRGGLEPVAAVVADLHTLGVTVAMDDFGTGYSSLSSLQRIPFDKLKIDQSLVVRGHGDKRAVSVLRSIVTIGRALGMHVTAEGVETAEHEAFLRGIGVDSLQGFYFGPPLSAKQAMGLIKERFGRNDRDRASSVA</sequence>
<dbReference type="SUPFAM" id="SSF55785">
    <property type="entry name" value="PYP-like sensor domain (PAS domain)"/>
    <property type="match status" value="1"/>
</dbReference>
<dbReference type="InterPro" id="IPR035965">
    <property type="entry name" value="PAS-like_dom_sf"/>
</dbReference>
<evidence type="ECO:0000259" key="2">
    <source>
        <dbReference type="PROSITE" id="PS50113"/>
    </source>
</evidence>
<feature type="transmembrane region" description="Helical" evidence="1">
    <location>
        <begin position="110"/>
        <end position="131"/>
    </location>
</feature>
<evidence type="ECO:0000259" key="3">
    <source>
        <dbReference type="PROSITE" id="PS50883"/>
    </source>
</evidence>
<name>A0A5B8KVT6_9HYPH</name>
<dbReference type="PANTHER" id="PTHR44757">
    <property type="entry name" value="DIGUANYLATE CYCLASE DGCP"/>
    <property type="match status" value="1"/>
</dbReference>
<feature type="transmembrane region" description="Helical" evidence="1">
    <location>
        <begin position="47"/>
        <end position="69"/>
    </location>
</feature>
<evidence type="ECO:0000259" key="4">
    <source>
        <dbReference type="PROSITE" id="PS50887"/>
    </source>
</evidence>
<dbReference type="InterPro" id="IPR029787">
    <property type="entry name" value="Nucleotide_cyclase"/>
</dbReference>
<dbReference type="OrthoDB" id="9814202at2"/>
<dbReference type="InterPro" id="IPR052155">
    <property type="entry name" value="Biofilm_reg_signaling"/>
</dbReference>
<dbReference type="SMART" id="SM00052">
    <property type="entry name" value="EAL"/>
    <property type="match status" value="1"/>
</dbReference>
<dbReference type="InterPro" id="IPR000160">
    <property type="entry name" value="GGDEF_dom"/>
</dbReference>
<accession>A0A5B8KVT6</accession>
<dbReference type="InterPro" id="IPR043128">
    <property type="entry name" value="Rev_trsase/Diguanyl_cyclase"/>
</dbReference>
<evidence type="ECO:0000256" key="1">
    <source>
        <dbReference type="SAM" id="Phobius"/>
    </source>
</evidence>
<organism evidence="5 6">
    <name type="scientific">Nitratireductor mangrovi</name>
    <dbReference type="NCBI Taxonomy" id="2599600"/>
    <lineage>
        <taxon>Bacteria</taxon>
        <taxon>Pseudomonadati</taxon>
        <taxon>Pseudomonadota</taxon>
        <taxon>Alphaproteobacteria</taxon>
        <taxon>Hyphomicrobiales</taxon>
        <taxon>Phyllobacteriaceae</taxon>
        <taxon>Nitratireductor</taxon>
    </lineage>
</organism>
<dbReference type="InterPro" id="IPR013656">
    <property type="entry name" value="PAS_4"/>
</dbReference>
<dbReference type="KEGG" id="niy:FQ775_04475"/>
<dbReference type="InterPro" id="IPR000700">
    <property type="entry name" value="PAS-assoc_C"/>
</dbReference>
<reference evidence="5" key="1">
    <citation type="submission" date="2020-04" db="EMBL/GenBank/DDBJ databases">
        <title>Nitratireductor sp. nov. isolated from mangrove soil.</title>
        <authorList>
            <person name="Ye Y."/>
        </authorList>
    </citation>
    <scope>NUCLEOTIDE SEQUENCE</scope>
    <source>
        <strain evidence="5">SY7</strain>
    </source>
</reference>
<keyword evidence="1" id="KW-0812">Transmembrane</keyword>
<dbReference type="SUPFAM" id="SSF141868">
    <property type="entry name" value="EAL domain-like"/>
    <property type="match status" value="1"/>
</dbReference>
<keyword evidence="1" id="KW-1133">Transmembrane helix</keyword>
<dbReference type="Gene3D" id="3.20.20.450">
    <property type="entry name" value="EAL domain"/>
    <property type="match status" value="1"/>
</dbReference>
<dbReference type="Pfam" id="PF08448">
    <property type="entry name" value="PAS_4"/>
    <property type="match status" value="1"/>
</dbReference>
<dbReference type="PROSITE" id="PS50113">
    <property type="entry name" value="PAC"/>
    <property type="match status" value="1"/>
</dbReference>